<evidence type="ECO:0008006" key="3">
    <source>
        <dbReference type="Google" id="ProtNLM"/>
    </source>
</evidence>
<accession>A0ABU5ZB93</accession>
<dbReference type="RefSeq" id="WP_323984018.1">
    <property type="nucleotide sequence ID" value="NZ_JAYKBW010000013.1"/>
</dbReference>
<dbReference type="Proteomes" id="UP001311730">
    <property type="component" value="Unassembled WGS sequence"/>
</dbReference>
<gene>
    <name evidence="1" type="ORF">VJJ08_11485</name>
</gene>
<sequence length="157" mass="18057">MILEEFKKYADQMGAQLSGILSVSFIGTEHGEVLYNQSFSGLDYSATSKFEAEIAKNALQEIKYIDNIHEDSLREITISNNEQIHVIYVSKDFDYLIHIITDATKVNYGVLSVIHKQCYETMNQVVTFDNIQTELYNTHTTSEAPKKESHFRKLFFS</sequence>
<dbReference type="EMBL" id="JAYKBW010000013">
    <property type="protein sequence ID" value="MEB3075909.1"/>
    <property type="molecule type" value="Genomic_DNA"/>
</dbReference>
<comment type="caution">
    <text evidence="1">The sequence shown here is derived from an EMBL/GenBank/DDBJ whole genome shotgun (WGS) entry which is preliminary data.</text>
</comment>
<organism evidence="1 2">
    <name type="scientific">Capnocytophaga gingivalis</name>
    <dbReference type="NCBI Taxonomy" id="1017"/>
    <lineage>
        <taxon>Bacteria</taxon>
        <taxon>Pseudomonadati</taxon>
        <taxon>Bacteroidota</taxon>
        <taxon>Flavobacteriia</taxon>
        <taxon>Flavobacteriales</taxon>
        <taxon>Flavobacteriaceae</taxon>
        <taxon>Capnocytophaga</taxon>
    </lineage>
</organism>
<reference evidence="1 2" key="1">
    <citation type="submission" date="2023-12" db="EMBL/GenBank/DDBJ databases">
        <title>Genomic sequences of Capnocytophaga and Parvimonas strains.</title>
        <authorList>
            <person name="Watt R.M."/>
            <person name="Wang M."/>
            <person name="Yang T."/>
            <person name="Tong W.M."/>
        </authorList>
    </citation>
    <scope>NUCLEOTIDE SEQUENCE [LARGE SCALE GENOMIC DNA]</scope>
    <source>
        <strain evidence="1 2">CCUG 13096</strain>
    </source>
</reference>
<keyword evidence="2" id="KW-1185">Reference proteome</keyword>
<protein>
    <recommendedName>
        <fullName evidence="3">Roadblock/LAMTOR2 domain-containing protein</fullName>
    </recommendedName>
</protein>
<evidence type="ECO:0000313" key="2">
    <source>
        <dbReference type="Proteomes" id="UP001311730"/>
    </source>
</evidence>
<name>A0ABU5ZB93_9FLAO</name>
<evidence type="ECO:0000313" key="1">
    <source>
        <dbReference type="EMBL" id="MEB3075909.1"/>
    </source>
</evidence>
<proteinExistence type="predicted"/>